<gene>
    <name evidence="2" type="ORF">PWYN_05215</name>
</gene>
<keyword evidence="1" id="KW-0732">Signal</keyword>
<dbReference type="EMBL" id="JQCR01000002">
    <property type="protein sequence ID" value="KGE18828.1"/>
    <property type="molecule type" value="Genomic_DNA"/>
</dbReference>
<reference evidence="2 3" key="1">
    <citation type="submission" date="2014-08" db="EMBL/GenBank/DDBJ databases">
        <authorList>
            <person name="den Bakker H.C."/>
        </authorList>
    </citation>
    <scope>NUCLEOTIDE SEQUENCE [LARGE SCALE GENOMIC DNA]</scope>
    <source>
        <strain evidence="2 3">DSM 18334</strain>
    </source>
</reference>
<reference evidence="2 3" key="2">
    <citation type="submission" date="2014-10" db="EMBL/GenBank/DDBJ databases">
        <title>Comparative genomics of the Paenibacillus odorifer group.</title>
        <authorList>
            <person name="Tsai Y.-C."/>
            <person name="Martin N."/>
            <person name="Korlach J."/>
            <person name="Wiedmann M."/>
        </authorList>
    </citation>
    <scope>NUCLEOTIDE SEQUENCE [LARGE SCALE GENOMIC DNA]</scope>
    <source>
        <strain evidence="2 3">DSM 18334</strain>
    </source>
</reference>
<dbReference type="eggNOG" id="ENOG50347RB">
    <property type="taxonomic scope" value="Bacteria"/>
</dbReference>
<feature type="signal peptide" evidence="1">
    <location>
        <begin position="1"/>
        <end position="24"/>
    </location>
</feature>
<sequence length="185" mass="20995">MHKKISVLLVFSLILFLTNKSTYAATNDAKTILLKKYPNEVIRITKAADLNGDKKNENIILTDSGNLFLVNSKNVVVLIDTNVAYEEDEPSIQLISISAKEKHAAVFVEYLPSNTQVYVYRLEQGTLVNKLKFMADYSAEVDKNGQFHQYWKKYNADSGYDLAHGVFIWDAKTSKYKGSGQFVRQ</sequence>
<organism evidence="2 3">
    <name type="scientific">Paenibacillus wynnii</name>
    <dbReference type="NCBI Taxonomy" id="268407"/>
    <lineage>
        <taxon>Bacteria</taxon>
        <taxon>Bacillati</taxon>
        <taxon>Bacillota</taxon>
        <taxon>Bacilli</taxon>
        <taxon>Bacillales</taxon>
        <taxon>Paenibacillaceae</taxon>
        <taxon>Paenibacillus</taxon>
    </lineage>
</organism>
<comment type="caution">
    <text evidence="2">The sequence shown here is derived from an EMBL/GenBank/DDBJ whole genome shotgun (WGS) entry which is preliminary data.</text>
</comment>
<evidence type="ECO:0008006" key="4">
    <source>
        <dbReference type="Google" id="ProtNLM"/>
    </source>
</evidence>
<evidence type="ECO:0000313" key="2">
    <source>
        <dbReference type="EMBL" id="KGE18828.1"/>
    </source>
</evidence>
<protein>
    <recommendedName>
        <fullName evidence="4">Copper amine oxidase-like N-terminal domain-containing protein</fullName>
    </recommendedName>
</protein>
<proteinExistence type="predicted"/>
<dbReference type="AlphaFoldDB" id="A0A098M9V2"/>
<evidence type="ECO:0000256" key="1">
    <source>
        <dbReference type="SAM" id="SignalP"/>
    </source>
</evidence>
<name>A0A098M9V2_9BACL</name>
<dbReference type="RefSeq" id="WP_036649117.1">
    <property type="nucleotide sequence ID" value="NZ_JQCR01000002.1"/>
</dbReference>
<accession>A0A098M9V2</accession>
<feature type="chain" id="PRO_5001937781" description="Copper amine oxidase-like N-terminal domain-containing protein" evidence="1">
    <location>
        <begin position="25"/>
        <end position="185"/>
    </location>
</feature>
<dbReference type="OrthoDB" id="2888041at2"/>
<dbReference type="Proteomes" id="UP000029734">
    <property type="component" value="Unassembled WGS sequence"/>
</dbReference>
<keyword evidence="3" id="KW-1185">Reference proteome</keyword>
<evidence type="ECO:0000313" key="3">
    <source>
        <dbReference type="Proteomes" id="UP000029734"/>
    </source>
</evidence>